<gene>
    <name evidence="1" type="ORF">GCM10022422_11920</name>
</gene>
<protein>
    <submittedName>
        <fullName evidence="1">Uncharacterized protein</fullName>
    </submittedName>
</protein>
<dbReference type="EMBL" id="BAABDT010000002">
    <property type="protein sequence ID" value="GAA3731355.1"/>
    <property type="molecule type" value="Genomic_DNA"/>
</dbReference>
<dbReference type="RefSeq" id="WP_345157669.1">
    <property type="nucleotide sequence ID" value="NZ_BAABDT010000002.1"/>
</dbReference>
<sequence length="165" mass="19598">MGIYAHIIKDWQKHDPEKVFMDAAKVCYTINAMFNFGNVKMFFPDGKLKHTSVGIIDDKVSSSKANENQFIFNIQGVNDEDIELGLDKDLDYLVPNKRLCSLAYIEKVRDSNTELIFRFAYEYLKLNQDEYFWFEWDYAFSWNDMIKLKKLPFNKNWCFINPDTL</sequence>
<reference evidence="2" key="1">
    <citation type="journal article" date="2019" name="Int. J. Syst. Evol. Microbiol.">
        <title>The Global Catalogue of Microorganisms (GCM) 10K type strain sequencing project: providing services to taxonomists for standard genome sequencing and annotation.</title>
        <authorList>
            <consortium name="The Broad Institute Genomics Platform"/>
            <consortium name="The Broad Institute Genome Sequencing Center for Infectious Disease"/>
            <person name="Wu L."/>
            <person name="Ma J."/>
        </authorList>
    </citation>
    <scope>NUCLEOTIDE SEQUENCE [LARGE SCALE GENOMIC DNA]</scope>
    <source>
        <strain evidence="2">JCM 17336</strain>
    </source>
</reference>
<accession>A0ABP7F6I0</accession>
<evidence type="ECO:0000313" key="1">
    <source>
        <dbReference type="EMBL" id="GAA3731355.1"/>
    </source>
</evidence>
<dbReference type="Proteomes" id="UP001501367">
    <property type="component" value="Unassembled WGS sequence"/>
</dbReference>
<proteinExistence type="predicted"/>
<organism evidence="1 2">
    <name type="scientific">Flavobacterium ginsengisoli</name>
    <dbReference type="NCBI Taxonomy" id="871694"/>
    <lineage>
        <taxon>Bacteria</taxon>
        <taxon>Pseudomonadati</taxon>
        <taxon>Bacteroidota</taxon>
        <taxon>Flavobacteriia</taxon>
        <taxon>Flavobacteriales</taxon>
        <taxon>Flavobacteriaceae</taxon>
        <taxon>Flavobacterium</taxon>
    </lineage>
</organism>
<evidence type="ECO:0000313" key="2">
    <source>
        <dbReference type="Proteomes" id="UP001501367"/>
    </source>
</evidence>
<name>A0ABP7F6I0_9FLAO</name>
<keyword evidence="2" id="KW-1185">Reference proteome</keyword>
<comment type="caution">
    <text evidence="1">The sequence shown here is derived from an EMBL/GenBank/DDBJ whole genome shotgun (WGS) entry which is preliminary data.</text>
</comment>